<evidence type="ECO:0000313" key="8">
    <source>
        <dbReference type="Proteomes" id="UP001211907"/>
    </source>
</evidence>
<feature type="binding site" evidence="5">
    <location>
        <position position="140"/>
    </location>
    <ligand>
        <name>Mg(2+)</name>
        <dbReference type="ChEBI" id="CHEBI:18420"/>
    </ligand>
</feature>
<evidence type="ECO:0000259" key="6">
    <source>
        <dbReference type="Pfam" id="PF03328"/>
    </source>
</evidence>
<comment type="cofactor">
    <cofactor evidence="1">
        <name>Mg(2+)</name>
        <dbReference type="ChEBI" id="CHEBI:18420"/>
    </cofactor>
</comment>
<dbReference type="EMBL" id="JADGJH010002923">
    <property type="protein sequence ID" value="KAJ3094049.1"/>
    <property type="molecule type" value="Genomic_DNA"/>
</dbReference>
<evidence type="ECO:0000313" key="7">
    <source>
        <dbReference type="EMBL" id="KAJ3094049.1"/>
    </source>
</evidence>
<evidence type="ECO:0000256" key="2">
    <source>
        <dbReference type="ARBA" id="ARBA00022723"/>
    </source>
</evidence>
<dbReference type="Pfam" id="PF03328">
    <property type="entry name" value="HpcH_HpaI"/>
    <property type="match status" value="1"/>
</dbReference>
<keyword evidence="2 5" id="KW-0479">Metal-binding</keyword>
<dbReference type="PIRSF" id="PIRSF015582">
    <property type="entry name" value="Cit_lyase_B"/>
    <property type="match status" value="1"/>
</dbReference>
<dbReference type="AlphaFoldDB" id="A0AAD5X8V5"/>
<accession>A0AAD5X8V5</accession>
<dbReference type="SUPFAM" id="SSF51621">
    <property type="entry name" value="Phosphoenolpyruvate/pyruvate domain"/>
    <property type="match status" value="1"/>
</dbReference>
<evidence type="ECO:0000256" key="3">
    <source>
        <dbReference type="ARBA" id="ARBA00022842"/>
    </source>
</evidence>
<keyword evidence="8" id="KW-1185">Reference proteome</keyword>
<feature type="binding site" evidence="5">
    <location>
        <position position="183"/>
    </location>
    <ligand>
        <name>Mg(2+)</name>
        <dbReference type="ChEBI" id="CHEBI:18420"/>
    </ligand>
</feature>
<reference evidence="7" key="1">
    <citation type="submission" date="2020-05" db="EMBL/GenBank/DDBJ databases">
        <title>Phylogenomic resolution of chytrid fungi.</title>
        <authorList>
            <person name="Stajich J.E."/>
            <person name="Amses K."/>
            <person name="Simmons R."/>
            <person name="Seto K."/>
            <person name="Myers J."/>
            <person name="Bonds A."/>
            <person name="Quandt C.A."/>
            <person name="Barry K."/>
            <person name="Liu P."/>
            <person name="Grigoriev I."/>
            <person name="Longcore J.E."/>
            <person name="James T.Y."/>
        </authorList>
    </citation>
    <scope>NUCLEOTIDE SEQUENCE</scope>
    <source>
        <strain evidence="7">JEL0513</strain>
    </source>
</reference>
<comment type="caution">
    <text evidence="7">The sequence shown here is derived from an EMBL/GenBank/DDBJ whole genome shotgun (WGS) entry which is preliminary data.</text>
</comment>
<dbReference type="InterPro" id="IPR011206">
    <property type="entry name" value="Citrate_lyase_beta/mcl1/mcl2"/>
</dbReference>
<sequence>MTVVSKIAPQFRRAAILYVPGSDERKVAKAFTHKTVDTRVLDLEDSVTIQKKSLARSIVCKTLANIPPQSNNSIVQETCVRINSVTSGLAESDLAAILPFNSLDSILVPKVNSASDIHFIQSVIAQHRSNTNIKILVGIESAKGLINLPHIIDASNIGTANDAGVDFKRRQGQIEALVFAAEDYAADLGLIRTPERTEMLFARQMVVTHAVANGLQAIDLVCVDFKNESVLRKECREGRTFGFTGKQAIHPDQVEIIQSCFLPSEIELKYAARILAEAGKYSGQGVGAFELDGKMIDAV</sequence>
<feature type="binding site" evidence="4">
    <location>
        <position position="81"/>
    </location>
    <ligand>
        <name>substrate</name>
    </ligand>
</feature>
<organism evidence="7 8">
    <name type="scientific">Physocladia obscura</name>
    <dbReference type="NCBI Taxonomy" id="109957"/>
    <lineage>
        <taxon>Eukaryota</taxon>
        <taxon>Fungi</taxon>
        <taxon>Fungi incertae sedis</taxon>
        <taxon>Chytridiomycota</taxon>
        <taxon>Chytridiomycota incertae sedis</taxon>
        <taxon>Chytridiomycetes</taxon>
        <taxon>Chytridiales</taxon>
        <taxon>Chytriomycetaceae</taxon>
        <taxon>Physocladia</taxon>
    </lineage>
</organism>
<dbReference type="InterPro" id="IPR040442">
    <property type="entry name" value="Pyrv_kinase-like_dom_sf"/>
</dbReference>
<dbReference type="GO" id="GO:0000287">
    <property type="term" value="F:magnesium ion binding"/>
    <property type="evidence" value="ECO:0007669"/>
    <property type="project" value="TreeGrafter"/>
</dbReference>
<evidence type="ECO:0000256" key="5">
    <source>
        <dbReference type="PIRSR" id="PIRSR015582-2"/>
    </source>
</evidence>
<feature type="binding site" evidence="4">
    <location>
        <position position="140"/>
    </location>
    <ligand>
        <name>substrate</name>
    </ligand>
</feature>
<dbReference type="Proteomes" id="UP001211907">
    <property type="component" value="Unassembled WGS sequence"/>
</dbReference>
<name>A0AAD5X8V5_9FUNG</name>
<protein>
    <recommendedName>
        <fullName evidence="6">HpcH/HpaI aldolase/citrate lyase domain-containing protein</fullName>
    </recommendedName>
</protein>
<dbReference type="GO" id="GO:0003824">
    <property type="term" value="F:catalytic activity"/>
    <property type="evidence" value="ECO:0007669"/>
    <property type="project" value="InterPro"/>
</dbReference>
<evidence type="ECO:0000256" key="1">
    <source>
        <dbReference type="ARBA" id="ARBA00001946"/>
    </source>
</evidence>
<dbReference type="Gene3D" id="3.20.20.60">
    <property type="entry name" value="Phosphoenolpyruvate-binding domains"/>
    <property type="match status" value="1"/>
</dbReference>
<gene>
    <name evidence="7" type="ORF">HK100_006297</name>
</gene>
<dbReference type="InterPro" id="IPR005000">
    <property type="entry name" value="Aldolase/citrate-lyase_domain"/>
</dbReference>
<evidence type="ECO:0000256" key="4">
    <source>
        <dbReference type="PIRSR" id="PIRSR015582-1"/>
    </source>
</evidence>
<feature type="domain" description="HpcH/HpaI aldolase/citrate lyase" evidence="6">
    <location>
        <begin position="16"/>
        <end position="251"/>
    </location>
</feature>
<dbReference type="GO" id="GO:0006107">
    <property type="term" value="P:oxaloacetate metabolic process"/>
    <property type="evidence" value="ECO:0007669"/>
    <property type="project" value="TreeGrafter"/>
</dbReference>
<feature type="non-terminal residue" evidence="7">
    <location>
        <position position="1"/>
    </location>
</feature>
<dbReference type="InterPro" id="IPR015813">
    <property type="entry name" value="Pyrv/PenolPyrv_kinase-like_dom"/>
</dbReference>
<dbReference type="PANTHER" id="PTHR32308:SF0">
    <property type="entry name" value="HPCH_HPAI ALDOLASE_CITRATE LYASE DOMAIN-CONTAINING PROTEIN"/>
    <property type="match status" value="1"/>
</dbReference>
<keyword evidence="3 5" id="KW-0460">Magnesium</keyword>
<proteinExistence type="predicted"/>
<dbReference type="PANTHER" id="PTHR32308">
    <property type="entry name" value="LYASE BETA SUBUNIT, PUTATIVE (AFU_ORTHOLOGUE AFUA_4G13030)-RELATED"/>
    <property type="match status" value="1"/>
</dbReference>